<dbReference type="Pfam" id="PF00453">
    <property type="entry name" value="Ribosomal_L20"/>
    <property type="match status" value="1"/>
</dbReference>
<dbReference type="InterPro" id="IPR005813">
    <property type="entry name" value="Ribosomal_bL20"/>
</dbReference>
<dbReference type="NCBIfam" id="TIGR01032">
    <property type="entry name" value="rplT_bact"/>
    <property type="match status" value="1"/>
</dbReference>
<dbReference type="InterPro" id="IPR001650">
    <property type="entry name" value="Helicase_C-like"/>
</dbReference>
<dbReference type="CDD" id="cd07026">
    <property type="entry name" value="Ribosomal_L20"/>
    <property type="match status" value="1"/>
</dbReference>
<dbReference type="Gene3D" id="3.40.50.300">
    <property type="entry name" value="P-loop containing nucleotide triphosphate hydrolases"/>
    <property type="match status" value="1"/>
</dbReference>
<feature type="region of interest" description="Disordered" evidence="6">
    <location>
        <begin position="600"/>
        <end position="637"/>
    </location>
</feature>
<evidence type="ECO:0000256" key="2">
    <source>
        <dbReference type="ARBA" id="ARBA00022801"/>
    </source>
</evidence>
<dbReference type="GO" id="GO:1990904">
    <property type="term" value="C:ribonucleoprotein complex"/>
    <property type="evidence" value="ECO:0007669"/>
    <property type="project" value="UniProtKB-KW"/>
</dbReference>
<gene>
    <name evidence="9" type="ORF">FOZ62_006876</name>
</gene>
<evidence type="ECO:0000256" key="5">
    <source>
        <dbReference type="RuleBase" id="RU000561"/>
    </source>
</evidence>
<dbReference type="PANTHER" id="PTHR45766:SF6">
    <property type="entry name" value="SWI_SNF-RELATED MATRIX-ASSOCIATED ACTIN-DEPENDENT REGULATOR OF CHROMATIN SUBFAMILY A-LIKE PROTEIN 1"/>
    <property type="match status" value="1"/>
</dbReference>
<dbReference type="SUPFAM" id="SSF52540">
    <property type="entry name" value="P-loop containing nucleoside triphosphate hydrolases"/>
    <property type="match status" value="2"/>
</dbReference>
<dbReference type="InterPro" id="IPR049730">
    <property type="entry name" value="SNF2/RAD54-like_C"/>
</dbReference>
<accession>A0A7J6QBS4</accession>
<dbReference type="GO" id="GO:0006412">
    <property type="term" value="P:translation"/>
    <property type="evidence" value="ECO:0007669"/>
    <property type="project" value="InterPro"/>
</dbReference>
<dbReference type="InterPro" id="IPR035566">
    <property type="entry name" value="Ribosomal_protein_bL20_C"/>
</dbReference>
<feature type="non-terminal residue" evidence="9">
    <location>
        <position position="1"/>
    </location>
</feature>
<protein>
    <recommendedName>
        <fullName evidence="11">DNA helicase rad5</fullName>
    </recommendedName>
</protein>
<organism evidence="9 10">
    <name type="scientific">Perkinsus olseni</name>
    <name type="common">Perkinsus atlanticus</name>
    <dbReference type="NCBI Taxonomy" id="32597"/>
    <lineage>
        <taxon>Eukaryota</taxon>
        <taxon>Sar</taxon>
        <taxon>Alveolata</taxon>
        <taxon>Perkinsozoa</taxon>
        <taxon>Perkinsea</taxon>
        <taxon>Perkinsida</taxon>
        <taxon>Perkinsidae</taxon>
        <taxon>Perkinsus</taxon>
    </lineage>
</organism>
<feature type="domain" description="Helicase ATP-binding" evidence="7">
    <location>
        <begin position="348"/>
        <end position="508"/>
    </location>
</feature>
<keyword evidence="3 5" id="KW-0689">Ribosomal protein</keyword>
<dbReference type="InterPro" id="IPR046768">
    <property type="entry name" value="ExoX-like_C"/>
</dbReference>
<proteinExistence type="inferred from homology"/>
<evidence type="ECO:0000256" key="3">
    <source>
        <dbReference type="ARBA" id="ARBA00022980"/>
    </source>
</evidence>
<dbReference type="GO" id="GO:0005840">
    <property type="term" value="C:ribosome"/>
    <property type="evidence" value="ECO:0007669"/>
    <property type="project" value="UniProtKB-KW"/>
</dbReference>
<dbReference type="AlphaFoldDB" id="A0A7J6QBS4"/>
<dbReference type="SUPFAM" id="SSF74731">
    <property type="entry name" value="Ribosomal protein L20"/>
    <property type="match status" value="1"/>
</dbReference>
<dbReference type="GO" id="GO:0043596">
    <property type="term" value="C:nuclear replication fork"/>
    <property type="evidence" value="ECO:0007669"/>
    <property type="project" value="TreeGrafter"/>
</dbReference>
<dbReference type="Gene3D" id="3.40.50.10810">
    <property type="entry name" value="Tandem AAA-ATPase domain"/>
    <property type="match status" value="1"/>
</dbReference>
<feature type="compositionally biased region" description="Low complexity" evidence="6">
    <location>
        <begin position="109"/>
        <end position="122"/>
    </location>
</feature>
<dbReference type="CDD" id="cd18010">
    <property type="entry name" value="DEXHc_HARP_SMARCAL1"/>
    <property type="match status" value="1"/>
</dbReference>
<comment type="similarity">
    <text evidence="1 5">Belongs to the bacterial ribosomal protein bL20 family.</text>
</comment>
<dbReference type="GO" id="GO:0019843">
    <property type="term" value="F:rRNA binding"/>
    <property type="evidence" value="ECO:0007669"/>
    <property type="project" value="InterPro"/>
</dbReference>
<dbReference type="GO" id="GO:0031297">
    <property type="term" value="P:replication fork processing"/>
    <property type="evidence" value="ECO:0007669"/>
    <property type="project" value="TreeGrafter"/>
</dbReference>
<dbReference type="Proteomes" id="UP000574390">
    <property type="component" value="Unassembled WGS sequence"/>
</dbReference>
<feature type="region of interest" description="Disordered" evidence="6">
    <location>
        <begin position="80"/>
        <end position="223"/>
    </location>
</feature>
<dbReference type="PROSITE" id="PS51194">
    <property type="entry name" value="HELICASE_CTER"/>
    <property type="match status" value="1"/>
</dbReference>
<evidence type="ECO:0000313" key="10">
    <source>
        <dbReference type="Proteomes" id="UP000574390"/>
    </source>
</evidence>
<dbReference type="InterPro" id="IPR000330">
    <property type="entry name" value="SNF2_N"/>
</dbReference>
<dbReference type="PROSITE" id="PS51192">
    <property type="entry name" value="HELICASE_ATP_BIND_1"/>
    <property type="match status" value="1"/>
</dbReference>
<feature type="compositionally biased region" description="Polar residues" evidence="6">
    <location>
        <begin position="169"/>
        <end position="201"/>
    </location>
</feature>
<evidence type="ECO:0000256" key="1">
    <source>
        <dbReference type="ARBA" id="ARBA00007698"/>
    </source>
</evidence>
<dbReference type="GO" id="GO:0005524">
    <property type="term" value="F:ATP binding"/>
    <property type="evidence" value="ECO:0007669"/>
    <property type="project" value="InterPro"/>
</dbReference>
<dbReference type="GO" id="GO:0003735">
    <property type="term" value="F:structural constituent of ribosome"/>
    <property type="evidence" value="ECO:0007669"/>
    <property type="project" value="InterPro"/>
</dbReference>
<sequence>EGLIKMMKQRAASSGGSSTFTIPNQQHVDGSTRIGFGKHNGKTFEEVATSDLGYCQWVLNQEGCNGQLALFKSYLEGTAPPTDQNNNFNNNSRRFSQQHPNTQHPSSAPTSGQHPSQPPSSGWRPQNPRGHLPTFQEYAFSAPPATRNSISTPHLPPSGGGLPTFDPNRVQQHSTGSQPAMPSYQTPRTLPWQSTQNNVHKQQVAGYRTKSAPAAPTCQNAASDGKTYNFRMEIGSNGSLKLTTGDWLPRELWRALSFETPLLRPVDNNPGEYVVNEALMPNTSRAKIIDKVIAEAKKLPGVAVVEPIPQFVLSVLSSNPTPTETIPIPEAIDAIQPPLKPYQRAGVEFALQRRGRCLLGDEMGLGKTLQALAVALAYRTEWPVLVICPPSLKFVWKDQILEWLKDHVRRDQVQVIMKGKDTIQSDAKFVIVGYPLMNNSKFQTRPNGSNFQVVICDECHAIKDSKAQRTRAVIPVIQRANRAILISGTPALNRAAELYNILYCLLKDFPSESKFHNRYCIKEQQHIGKGRVVNKWVGAKNKEELYSLLTSTIMIRRLKKDVLKELPEKNRIKVPLDITDSKAQKVLAEVQQAQKTMRELSKESLMNGSGQRSEGFRVEEDGRGQNRGSEGETGEGAVPVYHLSPQDYLDYLLDNDCKMLVFAHHRSMLDKLEEKVDGILRVKGSSAGKNYGLIRIDGQTPQTKRPELVKRFQEDEDIRVAVLSITACSEGLTLTAASVVVFAELYWVPGTIEQAEARVHRIGQTKSCVDIHYLIARGSPDEAVYACLKRKKEDTSAILNGEVETLKAHDSPVRFGGAKRTRPINDLYEAAEAAVEEVSELSYFRMFFPSPIALTRIPREMVFAMARGSYGRTKKCFRLAIGRVMHDLMRSYIARQKRSRIHRCHWIARLNAATREYNMPYAHFINGVRTGDMMLSRRVLTTLAETEPITFKAVLDESKRYWKISRIPMAHQMTPHMLETTPISKLPIDSLDVNHSRRSFTLYLLLKRVFPPGEKITLAQPPGSDILEAFHVDTSACRLFALFGNAAREPQVVEYSLMDGTVCKVSKLPRMLWPAGLPLEVIVVDEHCFLTVRWRTLLEVLHVVLGDGNDCFEVIWSTRITADLELAKERFHLVSRVPLIIDVVHDREWTLGSVRLEMVRESSPFNFKSTAVAESPSEEYVIGPITGTNVYICQSGEKFSLRNTRWRLEAPKFDDLLQGDLVCVPATDHTGRIYFLRYKSLDAYRGGPEAVSYRLLRAHPYLRM</sequence>
<dbReference type="Gene3D" id="6.10.160.10">
    <property type="match status" value="1"/>
</dbReference>
<evidence type="ECO:0000256" key="6">
    <source>
        <dbReference type="SAM" id="MobiDB-lite"/>
    </source>
</evidence>
<name>A0A7J6QBS4_PEROL</name>
<dbReference type="PANTHER" id="PTHR45766">
    <property type="entry name" value="DNA ANNEALING HELICASE AND ENDONUCLEASE ZRANB3 FAMILY MEMBER"/>
    <property type="match status" value="1"/>
</dbReference>
<evidence type="ECO:0008006" key="11">
    <source>
        <dbReference type="Google" id="ProtNLM"/>
    </source>
</evidence>
<dbReference type="InterPro" id="IPR038718">
    <property type="entry name" value="SNF2-like_sf"/>
</dbReference>
<dbReference type="InterPro" id="IPR014001">
    <property type="entry name" value="Helicase_ATP-bd"/>
</dbReference>
<dbReference type="EMBL" id="JABANM010031132">
    <property type="protein sequence ID" value="KAF4705096.1"/>
    <property type="molecule type" value="Genomic_DNA"/>
</dbReference>
<comment type="caution">
    <text evidence="9">The sequence shown here is derived from an EMBL/GenBank/DDBJ whole genome shotgun (WGS) entry which is preliminary data.</text>
</comment>
<evidence type="ECO:0000256" key="4">
    <source>
        <dbReference type="ARBA" id="ARBA00023274"/>
    </source>
</evidence>
<evidence type="ECO:0000259" key="7">
    <source>
        <dbReference type="PROSITE" id="PS51192"/>
    </source>
</evidence>
<reference evidence="9 10" key="1">
    <citation type="submission" date="2020-04" db="EMBL/GenBank/DDBJ databases">
        <title>Perkinsus olseni comparative genomics.</title>
        <authorList>
            <person name="Bogema D.R."/>
        </authorList>
    </citation>
    <scope>NUCLEOTIDE SEQUENCE [LARGE SCALE GENOMIC DNA]</scope>
    <source>
        <strain evidence="9">ATCC PRA-205</strain>
    </source>
</reference>
<dbReference type="InterPro" id="IPR027417">
    <property type="entry name" value="P-loop_NTPase"/>
</dbReference>
<feature type="compositionally biased region" description="Polar residues" evidence="6">
    <location>
        <begin position="98"/>
        <end position="108"/>
    </location>
</feature>
<dbReference type="Gene3D" id="1.10.1900.20">
    <property type="entry name" value="Ribosomal protein L20"/>
    <property type="match status" value="1"/>
</dbReference>
<feature type="compositionally biased region" description="Low complexity" evidence="6">
    <location>
        <begin position="84"/>
        <end position="97"/>
    </location>
</feature>
<feature type="domain" description="Helicase C-terminal" evidence="8">
    <location>
        <begin position="644"/>
        <end position="814"/>
    </location>
</feature>
<dbReference type="Pfam" id="PF00271">
    <property type="entry name" value="Helicase_C"/>
    <property type="match status" value="1"/>
</dbReference>
<keyword evidence="4 5" id="KW-0687">Ribonucleoprotein</keyword>
<dbReference type="PRINTS" id="PR00062">
    <property type="entry name" value="RIBOSOMALL20"/>
</dbReference>
<dbReference type="GO" id="GO:0016787">
    <property type="term" value="F:hydrolase activity"/>
    <property type="evidence" value="ECO:0007669"/>
    <property type="project" value="UniProtKB-KW"/>
</dbReference>
<dbReference type="SMART" id="SM00487">
    <property type="entry name" value="DEXDc"/>
    <property type="match status" value="1"/>
</dbReference>
<dbReference type="Pfam" id="PF00176">
    <property type="entry name" value="SNF2-rel_dom"/>
    <property type="match status" value="1"/>
</dbReference>
<dbReference type="GO" id="GO:0006281">
    <property type="term" value="P:DNA repair"/>
    <property type="evidence" value="ECO:0007669"/>
    <property type="project" value="TreeGrafter"/>
</dbReference>
<dbReference type="Pfam" id="PF20600">
    <property type="entry name" value="ExoX-like_C"/>
    <property type="match status" value="1"/>
</dbReference>
<evidence type="ECO:0000259" key="8">
    <source>
        <dbReference type="PROSITE" id="PS51194"/>
    </source>
</evidence>
<evidence type="ECO:0000313" key="9">
    <source>
        <dbReference type="EMBL" id="KAF4705096.1"/>
    </source>
</evidence>
<feature type="compositionally biased region" description="Basic and acidic residues" evidence="6">
    <location>
        <begin position="614"/>
        <end position="624"/>
    </location>
</feature>
<keyword evidence="2" id="KW-0378">Hydrolase</keyword>
<dbReference type="SMART" id="SM00490">
    <property type="entry name" value="HELICc"/>
    <property type="match status" value="1"/>
</dbReference>
<dbReference type="CDD" id="cd18793">
    <property type="entry name" value="SF2_C_SNF"/>
    <property type="match status" value="1"/>
</dbReference>